<sequence length="546" mass="60206">MTSTTEKERQLACLSLLYEAVNETCRAGAEAAYSSGVAGQEESLSDTETFLCKLAQICDSQKGGDTITALACLTGRDGLEYIICSNSRQDSELNECVRFLTKLLNYVMTNPDELQAKALRKQVLWRILKFNIGRVSLYLKALFEMVQRCINDCYTRGEGHDSPALGYLLAIAERCTFEIDMSSTENSESLCMNCPTTTVRHHASLRPLTDHELVLSSCENLINIIQDAKAKGLSRILDTRANVPSNRNWSQLRHLFGRLQSYRQAADTIIAASVRRPDLLTNFTIQFVSSAAPARSLVPRGMPLRQLLCDAFPEGFVVPGCAEDLAELEHRGLHGVLTALQHRHRTKTTVHCEVLLHGYLRDQGRVSPPQFLDGACFIATSKPPCKLCHVYFSATALNINNNHNSGQRPFRVRAPHLNMYARWRLPDMDVADDNDTAVVAAAAAVAVEDRNDVLEDMVEQMQSDTVALLRDKRATWRRNDSRTDTHAGFQSALGMMSSRGGRGASVSADDVTSTRSQTEVDMAPPRYTPVGSAAPSIAGSWGCQSG</sequence>
<dbReference type="Pfam" id="PF14441">
    <property type="entry name" value="OTT_1508_deam"/>
    <property type="match status" value="1"/>
</dbReference>
<accession>A0A2N6NP51</accession>
<dbReference type="PANTHER" id="PTHR42037">
    <property type="match status" value="1"/>
</dbReference>
<evidence type="ECO:0000313" key="2">
    <source>
        <dbReference type="EMBL" id="PMB69039.1"/>
    </source>
</evidence>
<dbReference type="EMBL" id="MRVG01000005">
    <property type="protein sequence ID" value="PMB69039.1"/>
    <property type="molecule type" value="Genomic_DNA"/>
</dbReference>
<dbReference type="Proteomes" id="UP000235728">
    <property type="component" value="Unassembled WGS sequence"/>
</dbReference>
<protein>
    <submittedName>
        <fullName evidence="2">Uncharacterized protein</fullName>
    </submittedName>
</protein>
<gene>
    <name evidence="2" type="ORF">BM221_005625</name>
</gene>
<organism evidence="2 3">
    <name type="scientific">Beauveria bassiana</name>
    <name type="common">White muscardine disease fungus</name>
    <name type="synonym">Tritirachium shiotae</name>
    <dbReference type="NCBI Taxonomy" id="176275"/>
    <lineage>
        <taxon>Eukaryota</taxon>
        <taxon>Fungi</taxon>
        <taxon>Dikarya</taxon>
        <taxon>Ascomycota</taxon>
        <taxon>Pezizomycotina</taxon>
        <taxon>Sordariomycetes</taxon>
        <taxon>Hypocreomycetidae</taxon>
        <taxon>Hypocreales</taxon>
        <taxon>Cordycipitaceae</taxon>
        <taxon>Beauveria</taxon>
    </lineage>
</organism>
<dbReference type="OMA" id="NDSMFIA"/>
<evidence type="ECO:0000256" key="1">
    <source>
        <dbReference type="SAM" id="MobiDB-lite"/>
    </source>
</evidence>
<feature type="compositionally biased region" description="Polar residues" evidence="1">
    <location>
        <begin position="510"/>
        <end position="519"/>
    </location>
</feature>
<proteinExistence type="predicted"/>
<reference evidence="2 3" key="1">
    <citation type="journal article" date="2016" name="Appl. Microbiol. Biotechnol.">
        <title>Characterization of T-DNA insertion mutants with decreased virulence in the entomopathogenic fungus Beauveria bassiana JEF-007.</title>
        <authorList>
            <person name="Kim S."/>
            <person name="Lee S.J."/>
            <person name="Nai Y.S."/>
            <person name="Yu J.S."/>
            <person name="Lee M.R."/>
            <person name="Yang Y.T."/>
            <person name="Kim J.S."/>
        </authorList>
    </citation>
    <scope>NUCLEOTIDE SEQUENCE [LARGE SCALE GENOMIC DNA]</scope>
    <source>
        <strain evidence="2 3">JEF-007</strain>
    </source>
</reference>
<dbReference type="PANTHER" id="PTHR42037:SF1">
    <property type="match status" value="1"/>
</dbReference>
<feature type="region of interest" description="Disordered" evidence="1">
    <location>
        <begin position="479"/>
        <end position="546"/>
    </location>
</feature>
<comment type="caution">
    <text evidence="2">The sequence shown here is derived from an EMBL/GenBank/DDBJ whole genome shotgun (WGS) entry which is preliminary data.</text>
</comment>
<dbReference type="AlphaFoldDB" id="A0A2N6NP51"/>
<dbReference type="InterPro" id="IPR027796">
    <property type="entry name" value="OTT_1508_deam-like"/>
</dbReference>
<evidence type="ECO:0000313" key="3">
    <source>
        <dbReference type="Proteomes" id="UP000235728"/>
    </source>
</evidence>
<name>A0A2N6NP51_BEABA</name>